<organism evidence="7 8">
    <name type="scientific">Nibricoccus aquaticus</name>
    <dbReference type="NCBI Taxonomy" id="2576891"/>
    <lineage>
        <taxon>Bacteria</taxon>
        <taxon>Pseudomonadati</taxon>
        <taxon>Verrucomicrobiota</taxon>
        <taxon>Opitutia</taxon>
        <taxon>Opitutales</taxon>
        <taxon>Opitutaceae</taxon>
        <taxon>Nibricoccus</taxon>
    </lineage>
</organism>
<dbReference type="PANTHER" id="PTHR43133:SF45">
    <property type="entry name" value="RNA POLYMERASE ECF-TYPE SIGMA FACTOR"/>
    <property type="match status" value="1"/>
</dbReference>
<keyword evidence="2" id="KW-0805">Transcription regulation</keyword>
<dbReference type="Proteomes" id="UP000217265">
    <property type="component" value="Chromosome"/>
</dbReference>
<dbReference type="NCBIfam" id="TIGR02937">
    <property type="entry name" value="sigma70-ECF"/>
    <property type="match status" value="1"/>
</dbReference>
<dbReference type="InterPro" id="IPR014284">
    <property type="entry name" value="RNA_pol_sigma-70_dom"/>
</dbReference>
<dbReference type="RefSeq" id="WP_096055945.1">
    <property type="nucleotide sequence ID" value="NZ_CP023344.1"/>
</dbReference>
<dbReference type="GO" id="GO:0006352">
    <property type="term" value="P:DNA-templated transcription initiation"/>
    <property type="evidence" value="ECO:0007669"/>
    <property type="project" value="InterPro"/>
</dbReference>
<evidence type="ECO:0000313" key="7">
    <source>
        <dbReference type="EMBL" id="ATC64313.1"/>
    </source>
</evidence>
<comment type="similarity">
    <text evidence="1">Belongs to the sigma-70 factor family. ECF subfamily.</text>
</comment>
<evidence type="ECO:0000259" key="6">
    <source>
        <dbReference type="Pfam" id="PF08281"/>
    </source>
</evidence>
<gene>
    <name evidence="7" type="ORF">CMV30_10300</name>
</gene>
<evidence type="ECO:0000259" key="5">
    <source>
        <dbReference type="Pfam" id="PF04542"/>
    </source>
</evidence>
<dbReference type="Pfam" id="PF08281">
    <property type="entry name" value="Sigma70_r4_2"/>
    <property type="match status" value="1"/>
</dbReference>
<protein>
    <submittedName>
        <fullName evidence="7">RNA polymerase subunit sigma-70</fullName>
    </submittedName>
</protein>
<dbReference type="Gene3D" id="1.10.10.10">
    <property type="entry name" value="Winged helix-like DNA-binding domain superfamily/Winged helix DNA-binding domain"/>
    <property type="match status" value="1"/>
</dbReference>
<dbReference type="OrthoDB" id="9784984at2"/>
<keyword evidence="4" id="KW-0804">Transcription</keyword>
<dbReference type="KEGG" id="vbh:CMV30_10300"/>
<keyword evidence="8" id="KW-1185">Reference proteome</keyword>
<evidence type="ECO:0000256" key="1">
    <source>
        <dbReference type="ARBA" id="ARBA00010641"/>
    </source>
</evidence>
<evidence type="ECO:0000313" key="8">
    <source>
        <dbReference type="Proteomes" id="UP000217265"/>
    </source>
</evidence>
<dbReference type="InterPro" id="IPR036388">
    <property type="entry name" value="WH-like_DNA-bd_sf"/>
</dbReference>
<dbReference type="SUPFAM" id="SSF88659">
    <property type="entry name" value="Sigma3 and sigma4 domains of RNA polymerase sigma factors"/>
    <property type="match status" value="1"/>
</dbReference>
<dbReference type="Gene3D" id="1.10.1740.10">
    <property type="match status" value="1"/>
</dbReference>
<dbReference type="PANTHER" id="PTHR43133">
    <property type="entry name" value="RNA POLYMERASE ECF-TYPE SIGMA FACTO"/>
    <property type="match status" value="1"/>
</dbReference>
<dbReference type="SUPFAM" id="SSF88946">
    <property type="entry name" value="Sigma2 domain of RNA polymerase sigma factors"/>
    <property type="match status" value="1"/>
</dbReference>
<dbReference type="InterPro" id="IPR013325">
    <property type="entry name" value="RNA_pol_sigma_r2"/>
</dbReference>
<proteinExistence type="inferred from homology"/>
<reference evidence="7 8" key="1">
    <citation type="submission" date="2017-09" db="EMBL/GenBank/DDBJ databases">
        <title>Complete genome sequence of Verrucomicrobial strain HZ-65, isolated from freshwater.</title>
        <authorList>
            <person name="Choi A."/>
        </authorList>
    </citation>
    <scope>NUCLEOTIDE SEQUENCE [LARGE SCALE GENOMIC DNA]</scope>
    <source>
        <strain evidence="7 8">HZ-65</strain>
    </source>
</reference>
<dbReference type="AlphaFoldDB" id="A0A290Q7C2"/>
<dbReference type="GO" id="GO:0003677">
    <property type="term" value="F:DNA binding"/>
    <property type="evidence" value="ECO:0007669"/>
    <property type="project" value="InterPro"/>
</dbReference>
<evidence type="ECO:0000256" key="3">
    <source>
        <dbReference type="ARBA" id="ARBA00023082"/>
    </source>
</evidence>
<feature type="domain" description="RNA polymerase sigma-70 region 2" evidence="5">
    <location>
        <begin position="16"/>
        <end position="78"/>
    </location>
</feature>
<accession>A0A290Q7C2</accession>
<keyword evidence="3" id="KW-0731">Sigma factor</keyword>
<dbReference type="GO" id="GO:0016987">
    <property type="term" value="F:sigma factor activity"/>
    <property type="evidence" value="ECO:0007669"/>
    <property type="project" value="UniProtKB-KW"/>
</dbReference>
<dbReference type="InterPro" id="IPR039425">
    <property type="entry name" value="RNA_pol_sigma-70-like"/>
</dbReference>
<dbReference type="InterPro" id="IPR007627">
    <property type="entry name" value="RNA_pol_sigma70_r2"/>
</dbReference>
<dbReference type="InterPro" id="IPR013324">
    <property type="entry name" value="RNA_pol_sigma_r3/r4-like"/>
</dbReference>
<sequence>MDAAEQHTLFSRWLAEHAALLHHVANGFAEGADRHDLMQELMVALWRALPAFRGAAQPSTFIYRVAYNMALTWKRGQSNYRRRADNFEAEMPVLPEASAVNEAQRSTRDREALALMYAEIRTLAPIERSLLLMHLDEVSYAGMAEVIGMTETAIGARLTRIKQRLISTLKEKTHELR</sequence>
<dbReference type="EMBL" id="CP023344">
    <property type="protein sequence ID" value="ATC64313.1"/>
    <property type="molecule type" value="Genomic_DNA"/>
</dbReference>
<feature type="domain" description="RNA polymerase sigma factor 70 region 4 type 2" evidence="6">
    <location>
        <begin position="116"/>
        <end position="165"/>
    </location>
</feature>
<evidence type="ECO:0000256" key="4">
    <source>
        <dbReference type="ARBA" id="ARBA00023163"/>
    </source>
</evidence>
<dbReference type="InterPro" id="IPR013249">
    <property type="entry name" value="RNA_pol_sigma70_r4_t2"/>
</dbReference>
<dbReference type="Pfam" id="PF04542">
    <property type="entry name" value="Sigma70_r2"/>
    <property type="match status" value="1"/>
</dbReference>
<evidence type="ECO:0000256" key="2">
    <source>
        <dbReference type="ARBA" id="ARBA00023015"/>
    </source>
</evidence>
<name>A0A290Q7C2_9BACT</name>